<dbReference type="PANTHER" id="PTHR30270">
    <property type="entry name" value="THIAMINE-MONOPHOSPHATE KINASE"/>
    <property type="match status" value="1"/>
</dbReference>
<dbReference type="Gene3D" id="3.30.1330.10">
    <property type="entry name" value="PurM-like, N-terminal domain"/>
    <property type="match status" value="1"/>
</dbReference>
<feature type="binding site" evidence="2">
    <location>
        <position position="46"/>
    </location>
    <ligand>
        <name>Mg(2+)</name>
        <dbReference type="ChEBI" id="CHEBI:18420"/>
        <label>2</label>
    </ligand>
</feature>
<comment type="miscellaneous">
    <text evidence="2">Reaction mechanism of ThiL seems to utilize a direct, inline transfer of the gamma-phosphate of ATP to TMP rather than a phosphorylated enzyme intermediate.</text>
</comment>
<feature type="binding site" evidence="2">
    <location>
        <begin position="120"/>
        <end position="121"/>
    </location>
    <ligand>
        <name>ATP</name>
        <dbReference type="ChEBI" id="CHEBI:30616"/>
    </ligand>
</feature>
<feature type="binding site" evidence="2">
    <location>
        <position position="46"/>
    </location>
    <ligand>
        <name>Mg(2+)</name>
        <dbReference type="ChEBI" id="CHEBI:18420"/>
        <label>1</label>
    </ligand>
</feature>
<feature type="binding site" evidence="2">
    <location>
        <position position="210"/>
    </location>
    <ligand>
        <name>ATP</name>
        <dbReference type="ChEBI" id="CHEBI:30616"/>
    </ligand>
</feature>
<evidence type="ECO:0000313" key="6">
    <source>
        <dbReference type="Proteomes" id="UP000501602"/>
    </source>
</evidence>
<dbReference type="GO" id="GO:0009228">
    <property type="term" value="P:thiamine biosynthetic process"/>
    <property type="evidence" value="ECO:0007669"/>
    <property type="project" value="UniProtKB-KW"/>
</dbReference>
<keyword evidence="2" id="KW-0460">Magnesium</keyword>
<dbReference type="Pfam" id="PF02769">
    <property type="entry name" value="AIRS_C"/>
    <property type="match status" value="1"/>
</dbReference>
<feature type="binding site" evidence="2">
    <location>
        <position position="74"/>
    </location>
    <ligand>
        <name>Mg(2+)</name>
        <dbReference type="ChEBI" id="CHEBI:18420"/>
        <label>3</label>
    </ligand>
</feature>
<dbReference type="SUPFAM" id="SSF55326">
    <property type="entry name" value="PurM N-terminal domain-like"/>
    <property type="match status" value="1"/>
</dbReference>
<feature type="binding site" evidence="2">
    <location>
        <position position="29"/>
    </location>
    <ligand>
        <name>Mg(2+)</name>
        <dbReference type="ChEBI" id="CHEBI:18420"/>
        <label>3</label>
    </ligand>
</feature>
<feature type="binding site" evidence="2">
    <location>
        <position position="44"/>
    </location>
    <ligand>
        <name>Mg(2+)</name>
        <dbReference type="ChEBI" id="CHEBI:18420"/>
        <label>4</label>
    </ligand>
</feature>
<dbReference type="NCBIfam" id="TIGR01379">
    <property type="entry name" value="thiL"/>
    <property type="match status" value="1"/>
</dbReference>
<keyword evidence="6" id="KW-1185">Reference proteome</keyword>
<dbReference type="InterPro" id="IPR036921">
    <property type="entry name" value="PurM-like_N_sf"/>
</dbReference>
<proteinExistence type="inferred from homology"/>
<comment type="catalytic activity">
    <reaction evidence="2">
        <text>thiamine phosphate + ATP = thiamine diphosphate + ADP</text>
        <dbReference type="Rhea" id="RHEA:15913"/>
        <dbReference type="ChEBI" id="CHEBI:30616"/>
        <dbReference type="ChEBI" id="CHEBI:37575"/>
        <dbReference type="ChEBI" id="CHEBI:58937"/>
        <dbReference type="ChEBI" id="CHEBI:456216"/>
        <dbReference type="EC" id="2.7.4.16"/>
    </reaction>
</comment>
<dbReference type="GO" id="GO:0009229">
    <property type="term" value="P:thiamine diphosphate biosynthetic process"/>
    <property type="evidence" value="ECO:0007669"/>
    <property type="project" value="UniProtKB-UniRule"/>
</dbReference>
<keyword evidence="1 2" id="KW-0784">Thiamine biosynthesis</keyword>
<feature type="domain" description="PurM-like C-terminal" evidence="4">
    <location>
        <begin position="149"/>
        <end position="298"/>
    </location>
</feature>
<gene>
    <name evidence="2 5" type="primary">thiL</name>
    <name evidence="5" type="ORF">HER31_12085</name>
</gene>
<feature type="binding site" evidence="2">
    <location>
        <position position="121"/>
    </location>
    <ligand>
        <name>Mg(2+)</name>
        <dbReference type="ChEBI" id="CHEBI:18420"/>
        <label>1</label>
    </ligand>
</feature>
<reference evidence="5 6" key="1">
    <citation type="submission" date="2020-04" db="EMBL/GenBank/DDBJ databases">
        <title>Ferrimonas sp. S7 isolated from sea water.</title>
        <authorList>
            <person name="Bae S.S."/>
            <person name="Baek K."/>
        </authorList>
    </citation>
    <scope>NUCLEOTIDE SEQUENCE [LARGE SCALE GENOMIC DNA]</scope>
    <source>
        <strain evidence="5 6">S7</strain>
    </source>
</reference>
<keyword evidence="2 5" id="KW-0808">Transferase</keyword>
<evidence type="ECO:0000313" key="5">
    <source>
        <dbReference type="EMBL" id="QIZ78895.1"/>
    </source>
</evidence>
<evidence type="ECO:0000259" key="4">
    <source>
        <dbReference type="Pfam" id="PF02769"/>
    </source>
</evidence>
<organism evidence="5 6">
    <name type="scientific">Ferrimonas lipolytica</name>
    <dbReference type="NCBI Taxonomy" id="2724191"/>
    <lineage>
        <taxon>Bacteria</taxon>
        <taxon>Pseudomonadati</taxon>
        <taxon>Pseudomonadota</taxon>
        <taxon>Gammaproteobacteria</taxon>
        <taxon>Alteromonadales</taxon>
        <taxon>Ferrimonadaceae</taxon>
        <taxon>Ferrimonas</taxon>
    </lineage>
</organism>
<accession>A0A6H1UIF8</accession>
<feature type="binding site" evidence="2">
    <location>
        <position position="45"/>
    </location>
    <ligand>
        <name>Mg(2+)</name>
        <dbReference type="ChEBI" id="CHEBI:18420"/>
        <label>1</label>
    </ligand>
</feature>
<dbReference type="HAMAP" id="MF_02128">
    <property type="entry name" value="TMP_kinase"/>
    <property type="match status" value="1"/>
</dbReference>
<evidence type="ECO:0000256" key="1">
    <source>
        <dbReference type="ARBA" id="ARBA00022977"/>
    </source>
</evidence>
<feature type="binding site" evidence="2">
    <location>
        <position position="74"/>
    </location>
    <ligand>
        <name>Mg(2+)</name>
        <dbReference type="ChEBI" id="CHEBI:18420"/>
        <label>4</label>
    </ligand>
</feature>
<dbReference type="UniPathway" id="UPA00060">
    <property type="reaction ID" value="UER00142"/>
</dbReference>
<feature type="domain" description="PurM-like N-terminal" evidence="3">
    <location>
        <begin position="27"/>
        <end position="137"/>
    </location>
</feature>
<dbReference type="AlphaFoldDB" id="A0A6H1UIF8"/>
<dbReference type="GO" id="GO:0000287">
    <property type="term" value="F:magnesium ion binding"/>
    <property type="evidence" value="ECO:0007669"/>
    <property type="project" value="UniProtKB-UniRule"/>
</dbReference>
<dbReference type="EC" id="2.7.4.16" evidence="2"/>
<feature type="binding site" evidence="2">
    <location>
        <position position="314"/>
    </location>
    <ligand>
        <name>substrate</name>
    </ligand>
</feature>
<dbReference type="CDD" id="cd02194">
    <property type="entry name" value="ThiL"/>
    <property type="match status" value="1"/>
</dbReference>
<sequence length="321" mass="34284">MSTGEFSIIERFFTLRRNRKDVVVGVGDDGAVLAVPTGHHLVVSTDTLVSGTHFFPDIDPEKLAFKTVAVNLSDLAAMGAEPAWMTLAITLPEIDEDWLDEFAKGLEYASDYYGVSLVGGDTTRGPLSLTVTIHGTVPEGRSLRRDGAKIGDWIYVTGALGDSGAGLQALYAKETGAQWQPFIDRHLTPKPRLAAGIALRGIATAAMDLSDGLSSDLGHILEASGVGAQIELERVPLNPTLIELVGREQALQHALSSGEDYELLFMVSDSDNGALSTMMAETGNQAICIGQVVAGNSITYRQDSEVMSVASTGYNHFEELQ</sequence>
<name>A0A6H1UIF8_9GAMM</name>
<evidence type="ECO:0000259" key="3">
    <source>
        <dbReference type="Pfam" id="PF00586"/>
    </source>
</evidence>
<dbReference type="GO" id="GO:0009030">
    <property type="term" value="F:thiamine-phosphate kinase activity"/>
    <property type="evidence" value="ECO:0007669"/>
    <property type="project" value="UniProtKB-UniRule"/>
</dbReference>
<comment type="similarity">
    <text evidence="2">Belongs to the thiamine-monophosphate kinase family.</text>
</comment>
<comment type="function">
    <text evidence="2">Catalyzes the ATP-dependent phosphorylation of thiamine-monophosphate (TMP) to form thiamine-pyrophosphate (TPP), the active form of vitamin B1.</text>
</comment>
<dbReference type="InterPro" id="IPR010918">
    <property type="entry name" value="PurM-like_C_dom"/>
</dbReference>
<keyword evidence="2" id="KW-0547">Nucleotide-binding</keyword>
<dbReference type="InterPro" id="IPR036676">
    <property type="entry name" value="PurM-like_C_sf"/>
</dbReference>
<feature type="binding site" evidence="2">
    <location>
        <position position="74"/>
    </location>
    <ligand>
        <name>Mg(2+)</name>
        <dbReference type="ChEBI" id="CHEBI:18420"/>
        <label>2</label>
    </ligand>
</feature>
<dbReference type="SUPFAM" id="SSF56042">
    <property type="entry name" value="PurM C-terminal domain-like"/>
    <property type="match status" value="1"/>
</dbReference>
<feature type="binding site" evidence="2">
    <location>
        <position position="259"/>
    </location>
    <ligand>
        <name>substrate</name>
    </ligand>
</feature>
<dbReference type="InterPro" id="IPR016188">
    <property type="entry name" value="PurM-like_N"/>
</dbReference>
<keyword evidence="2" id="KW-0067">ATP-binding</keyword>
<feature type="binding site" evidence="2">
    <location>
        <position position="211"/>
    </location>
    <ligand>
        <name>Mg(2+)</name>
        <dbReference type="ChEBI" id="CHEBI:18420"/>
        <label>5</label>
    </ligand>
</feature>
<protein>
    <recommendedName>
        <fullName evidence="2">Thiamine-monophosphate kinase</fullName>
        <shortName evidence="2">TMP kinase</shortName>
        <shortName evidence="2">Thiamine-phosphate kinase</shortName>
        <ecNumber evidence="2">2.7.4.16</ecNumber>
    </recommendedName>
</protein>
<dbReference type="Proteomes" id="UP000501602">
    <property type="component" value="Chromosome"/>
</dbReference>
<evidence type="ECO:0000256" key="2">
    <source>
        <dbReference type="HAMAP-Rule" id="MF_02128"/>
    </source>
</evidence>
<dbReference type="GO" id="GO:0005524">
    <property type="term" value="F:ATP binding"/>
    <property type="evidence" value="ECO:0007669"/>
    <property type="project" value="UniProtKB-UniRule"/>
</dbReference>
<dbReference type="KEGG" id="fes:HER31_12085"/>
<feature type="binding site" evidence="2">
    <location>
        <position position="29"/>
    </location>
    <ligand>
        <name>Mg(2+)</name>
        <dbReference type="ChEBI" id="CHEBI:18420"/>
        <label>4</label>
    </ligand>
</feature>
<dbReference type="Pfam" id="PF00586">
    <property type="entry name" value="AIRS"/>
    <property type="match status" value="1"/>
</dbReference>
<feature type="binding site" evidence="2">
    <location>
        <position position="53"/>
    </location>
    <ligand>
        <name>substrate</name>
    </ligand>
</feature>
<dbReference type="InterPro" id="IPR006283">
    <property type="entry name" value="ThiL-like"/>
</dbReference>
<dbReference type="PANTHER" id="PTHR30270:SF0">
    <property type="entry name" value="THIAMINE-MONOPHOSPHATE KINASE"/>
    <property type="match status" value="1"/>
</dbReference>
<feature type="binding site" evidence="2">
    <location>
        <position position="208"/>
    </location>
    <ligand>
        <name>Mg(2+)</name>
        <dbReference type="ChEBI" id="CHEBI:18420"/>
        <label>3</label>
    </ligand>
</feature>
<dbReference type="EMBL" id="CP051180">
    <property type="protein sequence ID" value="QIZ78895.1"/>
    <property type="molecule type" value="Genomic_DNA"/>
</dbReference>
<comment type="pathway">
    <text evidence="2">Cofactor biosynthesis; thiamine diphosphate biosynthesis; thiamine diphosphate from thiamine phosphate: step 1/1.</text>
</comment>
<comment type="caution">
    <text evidence="2">Lacks conserved residue(s) required for the propagation of feature annotation.</text>
</comment>
<dbReference type="Gene3D" id="3.90.650.10">
    <property type="entry name" value="PurM-like C-terminal domain"/>
    <property type="match status" value="1"/>
</dbReference>
<keyword evidence="2" id="KW-0479">Metal-binding</keyword>
<keyword evidence="2 5" id="KW-0418">Kinase</keyword>
<dbReference type="PIRSF" id="PIRSF005303">
    <property type="entry name" value="Thiam_monoph_kin"/>
    <property type="match status" value="1"/>
</dbReference>
<feature type="binding site" evidence="2">
    <location>
        <position position="145"/>
    </location>
    <ligand>
        <name>ATP</name>
        <dbReference type="ChEBI" id="CHEBI:30616"/>
    </ligand>
</feature>